<evidence type="ECO:0000313" key="1">
    <source>
        <dbReference type="EMBL" id="NHT77758.1"/>
    </source>
</evidence>
<reference evidence="1" key="1">
    <citation type="submission" date="2020-03" db="EMBL/GenBank/DDBJ databases">
        <title>Ferranicluibacter endophyticum gen. nov., sp. nov., a new genus isolated from Rubus ulmifolius Schott. stem.</title>
        <authorList>
            <person name="Roca-Couso R."/>
            <person name="Flores-Felix J.D."/>
            <person name="Igual J.M."/>
            <person name="Rivas R."/>
        </authorList>
    </citation>
    <scope>NUCLEOTIDE SEQUENCE</scope>
    <source>
        <strain evidence="1">CRRU44</strain>
    </source>
</reference>
<comment type="caution">
    <text evidence="1">The sequence shown here is derived from an EMBL/GenBank/DDBJ whole genome shotgun (WGS) entry which is preliminary data.</text>
</comment>
<name>A0AA43ZH28_9HYPH</name>
<keyword evidence="2" id="KW-1185">Reference proteome</keyword>
<accession>A0AA43ZH28</accession>
<sequence length="87" mass="9706">MSENETAACRRFPDRSTAIRGLSARDDGFRDMCADLATAEAELQRWQASDDPGRSGRVHEYRVLVDELTLEIAAALDASAIVPFHRR</sequence>
<gene>
    <name evidence="1" type="ORF">G8E10_18815</name>
</gene>
<protein>
    <submittedName>
        <fullName evidence="1">Uncharacterized protein</fullName>
    </submittedName>
</protein>
<dbReference type="EMBL" id="JAANCM010000010">
    <property type="protein sequence ID" value="NHT77758.1"/>
    <property type="molecule type" value="Genomic_DNA"/>
</dbReference>
<dbReference type="RefSeq" id="WP_167130277.1">
    <property type="nucleotide sequence ID" value="NZ_JAANCM010000010.1"/>
</dbReference>
<dbReference type="Proteomes" id="UP001155840">
    <property type="component" value="Unassembled WGS sequence"/>
</dbReference>
<organism evidence="1 2">
    <name type="scientific">Ferranicluibacter rubi</name>
    <dbReference type="NCBI Taxonomy" id="2715133"/>
    <lineage>
        <taxon>Bacteria</taxon>
        <taxon>Pseudomonadati</taxon>
        <taxon>Pseudomonadota</taxon>
        <taxon>Alphaproteobacteria</taxon>
        <taxon>Hyphomicrobiales</taxon>
        <taxon>Rhizobiaceae</taxon>
        <taxon>Ferranicluibacter</taxon>
    </lineage>
</organism>
<evidence type="ECO:0000313" key="2">
    <source>
        <dbReference type="Proteomes" id="UP001155840"/>
    </source>
</evidence>
<proteinExistence type="predicted"/>
<dbReference type="AlphaFoldDB" id="A0AA43ZH28"/>